<dbReference type="PANTHER" id="PTHR10052">
    <property type="entry name" value="60S RIBOSOMAL PROTEIN L18A"/>
    <property type="match status" value="1"/>
</dbReference>
<dbReference type="InterPro" id="IPR023573">
    <property type="entry name" value="Ribosomal_eL20_dom"/>
</dbReference>
<proteinExistence type="inferred from homology"/>
<dbReference type="OMA" id="CIFAKND"/>
<evidence type="ECO:0000256" key="1">
    <source>
        <dbReference type="ARBA" id="ARBA00009362"/>
    </source>
</evidence>
<evidence type="ECO:0000256" key="3">
    <source>
        <dbReference type="ARBA" id="ARBA00023274"/>
    </source>
</evidence>
<dbReference type="OrthoDB" id="1294322at2759"/>
<reference evidence="6" key="1">
    <citation type="submission" date="2015-07" db="EMBL/GenBank/DDBJ databases">
        <title>MeaNS - Measles Nucleotide Surveillance Program.</title>
        <authorList>
            <person name="Tran T."/>
            <person name="Druce J."/>
        </authorList>
    </citation>
    <scope>NUCLEOTIDE SEQUENCE</scope>
    <source>
        <strain evidence="6">UCB-OBI-ISO-001</strain>
        <tissue evidence="6">Gonad</tissue>
    </source>
</reference>
<accession>A0A0L8I732</accession>
<protein>
    <recommendedName>
        <fullName evidence="4">60S ribosomal protein L18a</fullName>
    </recommendedName>
</protein>
<dbReference type="GO" id="GO:1990904">
    <property type="term" value="C:ribonucleoprotein complex"/>
    <property type="evidence" value="ECO:0007669"/>
    <property type="project" value="UniProtKB-KW"/>
</dbReference>
<dbReference type="PIRSF" id="PIRSF002190">
    <property type="entry name" value="Ribosomal_L18a"/>
    <property type="match status" value="1"/>
</dbReference>
<dbReference type="Gene3D" id="3.10.20.10">
    <property type="match status" value="2"/>
</dbReference>
<dbReference type="FunFam" id="3.10.20.10:FF:000001">
    <property type="entry name" value="60S ribosomal protein L18a"/>
    <property type="match status" value="1"/>
</dbReference>
<dbReference type="STRING" id="37653.A0A0L8I732"/>
<dbReference type="GO" id="GO:0003735">
    <property type="term" value="F:structural constituent of ribosome"/>
    <property type="evidence" value="ECO:0007669"/>
    <property type="project" value="InterPro"/>
</dbReference>
<keyword evidence="2 4" id="KW-0689">Ribosomal protein</keyword>
<dbReference type="InterPro" id="IPR021138">
    <property type="entry name" value="Ribosomal_eL20_eukaryotes"/>
</dbReference>
<gene>
    <name evidence="6" type="ORF">OCBIM_22030855mg</name>
</gene>
<dbReference type="EMBL" id="KQ416373">
    <property type="protein sequence ID" value="KOF97204.1"/>
    <property type="molecule type" value="Genomic_DNA"/>
</dbReference>
<dbReference type="Pfam" id="PF01775">
    <property type="entry name" value="Ribosomal_L18A"/>
    <property type="match status" value="1"/>
</dbReference>
<evidence type="ECO:0000259" key="5">
    <source>
        <dbReference type="Pfam" id="PF01775"/>
    </source>
</evidence>
<evidence type="ECO:0000313" key="6">
    <source>
        <dbReference type="EMBL" id="KOF97204.1"/>
    </source>
</evidence>
<dbReference type="SUPFAM" id="SSF160374">
    <property type="entry name" value="RplX-like"/>
    <property type="match status" value="1"/>
</dbReference>
<name>A0A0L8I732_OCTBM</name>
<dbReference type="GO" id="GO:0006412">
    <property type="term" value="P:translation"/>
    <property type="evidence" value="ECO:0007669"/>
    <property type="project" value="InterPro"/>
</dbReference>
<dbReference type="FunFam" id="3.10.20.10:FF:000002">
    <property type="entry name" value="60S ribosomal protein L18a"/>
    <property type="match status" value="1"/>
</dbReference>
<dbReference type="GO" id="GO:0005840">
    <property type="term" value="C:ribosome"/>
    <property type="evidence" value="ECO:0007669"/>
    <property type="project" value="UniProtKB-KW"/>
</dbReference>
<comment type="similarity">
    <text evidence="1 4">Belongs to the eukaryotic ribosomal protein eL20 family.</text>
</comment>
<dbReference type="HAMAP" id="MF_00273">
    <property type="entry name" value="Ribosomal_eL20"/>
    <property type="match status" value="1"/>
</dbReference>
<evidence type="ECO:0000256" key="4">
    <source>
        <dbReference type="PIRNR" id="PIRNR002190"/>
    </source>
</evidence>
<dbReference type="KEGG" id="obi:106883512"/>
<keyword evidence="3 4" id="KW-0687">Ribonucleoprotein</keyword>
<dbReference type="AlphaFoldDB" id="A0A0L8I732"/>
<sequence>MRARGQLNEYKIIGRELPTEKCPIPPLFQMRIFASEPCSAKSRFWYFASQLRKLKKSRGEIVCCHKIFERKPGTIKNYGIWLRYQSRSGIHNMYKEYRDLTAAGAVTQCYRDMGARHRARPSAIQIIRVETVPAKKCRRAYIKQFHNAKIRFPLPHRVERNLQNPKFTTRRPYTNF</sequence>
<feature type="domain" description="Large ribosomal subunit protein eL20" evidence="5">
    <location>
        <begin position="7"/>
        <end position="130"/>
    </location>
</feature>
<organism evidence="6">
    <name type="scientific">Octopus bimaculoides</name>
    <name type="common">California two-spotted octopus</name>
    <dbReference type="NCBI Taxonomy" id="37653"/>
    <lineage>
        <taxon>Eukaryota</taxon>
        <taxon>Metazoa</taxon>
        <taxon>Spiralia</taxon>
        <taxon>Lophotrochozoa</taxon>
        <taxon>Mollusca</taxon>
        <taxon>Cephalopoda</taxon>
        <taxon>Coleoidea</taxon>
        <taxon>Octopodiformes</taxon>
        <taxon>Octopoda</taxon>
        <taxon>Incirrata</taxon>
        <taxon>Octopodidae</taxon>
        <taxon>Octopus</taxon>
    </lineage>
</organism>
<dbReference type="InterPro" id="IPR028877">
    <property type="entry name" value="Ribosomal_eL20"/>
</dbReference>
<evidence type="ECO:0000256" key="2">
    <source>
        <dbReference type="ARBA" id="ARBA00022980"/>
    </source>
</evidence>